<accession>A0A172JIC5</accession>
<dbReference type="GeneID" id="29058930"/>
<dbReference type="OrthoDB" id="30477at10239"/>
<proteinExistence type="predicted"/>
<dbReference type="EMBL" id="KU878088">
    <property type="protein sequence ID" value="AMS01296.1"/>
    <property type="molecule type" value="Genomic_DNA"/>
</dbReference>
<reference evidence="1 2" key="1">
    <citation type="journal article" date="2016" name="Virology">
        <title>The genome of AR9, a giant transducing Bacillus phage encoding two multisubunit RNA polymerases.</title>
        <authorList>
            <person name="Lavysh D."/>
            <person name="Sokolova M."/>
            <person name="Minakhin L."/>
            <person name="Yakunina M."/>
            <person name="Artamonova T."/>
            <person name="Kozyavkin S."/>
            <person name="Makarova K.S."/>
            <person name="Koonin E.V."/>
            <person name="Severinov K."/>
        </authorList>
    </citation>
    <scope>NUCLEOTIDE SEQUENCE [LARGE SCALE GENOMIC DNA]</scope>
</reference>
<gene>
    <name evidence="1" type="ORF">AR9_g212</name>
</gene>
<organism evidence="1 2">
    <name type="scientific">Bacillus phage AR9</name>
    <dbReference type="NCBI Taxonomy" id="1815509"/>
    <lineage>
        <taxon>Viruses</taxon>
        <taxon>Duplodnaviria</taxon>
        <taxon>Heunggongvirae</taxon>
        <taxon>Uroviricota</taxon>
        <taxon>Caudoviricetes</taxon>
        <taxon>Takahashivirus</taxon>
        <taxon>Bacillus phage PBS1</taxon>
    </lineage>
</organism>
<dbReference type="Proteomes" id="UP000202618">
    <property type="component" value="Segment"/>
</dbReference>
<dbReference type="KEGG" id="vg:29058930"/>
<evidence type="ECO:0000313" key="1">
    <source>
        <dbReference type="EMBL" id="AMS01296.1"/>
    </source>
</evidence>
<evidence type="ECO:0000313" key="2">
    <source>
        <dbReference type="Proteomes" id="UP000202618"/>
    </source>
</evidence>
<sequence length="904" mass="105362">MAEENSIITVNNTSYSIEDKWLEIAKKYFGIDDNDEVSISLLKAGLFGYNNEVMSNEIKNNIYHRNILYDEHFLNTASIPKSIYNFAKVQNSQISMATPSHMKINFSVKKSDVINSTKFRKIDSDENLSDSDSAYEFIINNDYLLSVGDYNFMIPFPIQLIFKANNVNNDYSVIARYMYDESTFPFFTVKNPYLKLWEANYNGEKYIFMGVDIYQMEKDTSSITVSSEDISENLFYDINYQGQLAYFNVYYTYNGERELLKTYFNNTYTPPEDEKYCYYTFIDDNKIEISFSALPNNFRPRFNSTLEVEIFTTDGSTANFSFSGEILINYLNDTEMGRIPIYIQPITDASGGADKPSYADIKNKLIEDYLVRDNLITDYDLDLYFNKINSSDKINNSKIKFIKKRNDAIKRLWNSYILLRNNENMVMPTTTIPSLFISNNEMSNNNYIIPENSAVIYDIENDIYFMVWHKLEVEEYLNNPKYLVYAIPYLIKVEKDPVLSSIYYKTHANKDVSLSYNYINPSIPYQFMVSSFDLTRDNMSEDVYKFNLSLVTNLIDDNFDDNVKIRGILKSTTGEIYGYFDFNRTSDTELLYEGYLATEKWNSISNNKLNIYNSLYTLDSSPILDNEGMTTVKNAFIDSDVNLDVVILYKNDFSTEKTTDVLKMPDMTDFGVVCLLRNDDPINLFSNMSNVIESNIFPTESGFKLKSIPLIEYTYFQYNYPLVYDLMDKFILSLTDNMDKLENNTSIDVKFYNTYGKSSWYDTGKVWDSTQNKYILKGLDRIDLDLNLTIYANNAVTSETDIAIKSYISDFVESCNDEEIFPISNLIRRLEENFDIIRYIEFNSINDKVVQKIESSHSSFLDMTKQEIIDYVPEYLNLRKQLSSNNTDLGVEQYYTHTITINYI</sequence>
<dbReference type="RefSeq" id="YP_009283116.1">
    <property type="nucleotide sequence ID" value="NC_031039.1"/>
</dbReference>
<protein>
    <submittedName>
        <fullName evidence="1">Uncharacterized protein</fullName>
    </submittedName>
</protein>
<name>A0A172JIC5_BPPB1</name>